<sequence length="245" mass="27591">MIIPQINIAMLIDCDNVSAKYIDSIINDLSKYGTINIRNAYGNWKDKRLQGWEDILHKYNIKPIQQFAYTKGKNASDIAMVIDIMDLLYTRNLGALALVTSDSDFTPVVSRILSNGITVYGYGEEKTPESFVNACSQFIYVEKLFDYTKEDVASPSSNNSKLTKVQLRKDTKLVALLRKAAEQTSDDSGWSNIAAVGLYINQNSSFSPINYGYKKLGELIKATELFDVRILGENKTVMLIRDNRN</sequence>
<dbReference type="AlphaFoldDB" id="A0A363D2E4"/>
<dbReference type="InterPro" id="IPR041966">
    <property type="entry name" value="LOTUS-like"/>
</dbReference>
<dbReference type="Proteomes" id="UP000251135">
    <property type="component" value="Unassembled WGS sequence"/>
</dbReference>
<protein>
    <recommendedName>
        <fullName evidence="1">HTH OST-type domain-containing protein</fullName>
    </recommendedName>
</protein>
<evidence type="ECO:0000313" key="3">
    <source>
        <dbReference type="Proteomes" id="UP000251135"/>
    </source>
</evidence>
<feature type="domain" description="HTH OST-type" evidence="1">
    <location>
        <begin position="169"/>
        <end position="244"/>
    </location>
</feature>
<dbReference type="Pfam" id="PF01936">
    <property type="entry name" value="NYN"/>
    <property type="match status" value="1"/>
</dbReference>
<organism evidence="2 3">
    <name type="scientific">Arcobacter caeni</name>
    <dbReference type="NCBI Taxonomy" id="1912877"/>
    <lineage>
        <taxon>Bacteria</taxon>
        <taxon>Pseudomonadati</taxon>
        <taxon>Campylobacterota</taxon>
        <taxon>Epsilonproteobacteria</taxon>
        <taxon>Campylobacterales</taxon>
        <taxon>Arcobacteraceae</taxon>
        <taxon>Arcobacter</taxon>
    </lineage>
</organism>
<comment type="caution">
    <text evidence="2">The sequence shown here is derived from an EMBL/GenBank/DDBJ whole genome shotgun (WGS) entry which is preliminary data.</text>
</comment>
<proteinExistence type="predicted"/>
<dbReference type="OrthoDB" id="9783963at2"/>
<dbReference type="EMBL" id="MUXE01000004">
    <property type="protein sequence ID" value="PUE65525.1"/>
    <property type="molecule type" value="Genomic_DNA"/>
</dbReference>
<dbReference type="Gene3D" id="3.40.50.1010">
    <property type="entry name" value="5'-nuclease"/>
    <property type="match status" value="1"/>
</dbReference>
<evidence type="ECO:0000313" key="2">
    <source>
        <dbReference type="EMBL" id="PUE65525.1"/>
    </source>
</evidence>
<name>A0A363D2E4_9BACT</name>
<dbReference type="Gene3D" id="3.30.420.610">
    <property type="entry name" value="LOTUS domain-like"/>
    <property type="match status" value="1"/>
</dbReference>
<accession>A0A363D2E4</accession>
<dbReference type="CDD" id="cd10146">
    <property type="entry name" value="LabA_like_C"/>
    <property type="match status" value="1"/>
</dbReference>
<dbReference type="PANTHER" id="PTHR35811:SF1">
    <property type="entry name" value="HTH OST-TYPE DOMAIN-CONTAINING PROTEIN"/>
    <property type="match status" value="1"/>
</dbReference>
<dbReference type="InterPro" id="IPR021139">
    <property type="entry name" value="NYN"/>
</dbReference>
<dbReference type="Pfam" id="PF12872">
    <property type="entry name" value="OST-HTH"/>
    <property type="match status" value="1"/>
</dbReference>
<gene>
    <name evidence="2" type="ORF">B0174_04170</name>
</gene>
<dbReference type="RefSeq" id="WP_108558398.1">
    <property type="nucleotide sequence ID" value="NZ_MUXE01000004.1"/>
</dbReference>
<reference evidence="2 3" key="1">
    <citation type="submission" date="2017-02" db="EMBL/GenBank/DDBJ databases">
        <title>Arcobacter caeni sp. nov, a new Arcobacter species isolated from reclaimed water.</title>
        <authorList>
            <person name="Figueras M.J."/>
            <person name="Perez-Cataluna A."/>
            <person name="Salas-Masso N."/>
        </authorList>
    </citation>
    <scope>NUCLEOTIDE SEQUENCE [LARGE SCALE GENOMIC DNA]</scope>
    <source>
        <strain evidence="2 3">RW17-10</strain>
    </source>
</reference>
<keyword evidence="3" id="KW-1185">Reference proteome</keyword>
<evidence type="ECO:0000259" key="1">
    <source>
        <dbReference type="PROSITE" id="PS51644"/>
    </source>
</evidence>
<dbReference type="PANTHER" id="PTHR35811">
    <property type="entry name" value="SLR1870 PROTEIN"/>
    <property type="match status" value="1"/>
</dbReference>
<dbReference type="CDD" id="cd11297">
    <property type="entry name" value="PIN_LabA-like_N_1"/>
    <property type="match status" value="1"/>
</dbReference>
<dbReference type="GO" id="GO:0004540">
    <property type="term" value="F:RNA nuclease activity"/>
    <property type="evidence" value="ECO:0007669"/>
    <property type="project" value="InterPro"/>
</dbReference>
<dbReference type="InterPro" id="IPR025605">
    <property type="entry name" value="OST-HTH/LOTUS_dom"/>
</dbReference>
<dbReference type="PROSITE" id="PS51644">
    <property type="entry name" value="HTH_OST"/>
    <property type="match status" value="1"/>
</dbReference>